<dbReference type="EMBL" id="CAWUPB010000858">
    <property type="protein sequence ID" value="CAK7327697.1"/>
    <property type="molecule type" value="Genomic_DNA"/>
</dbReference>
<name>A0AAV1R402_9ROSI</name>
<keyword evidence="2" id="KW-1185">Reference proteome</keyword>
<protein>
    <submittedName>
        <fullName evidence="1">Uncharacterized protein</fullName>
    </submittedName>
</protein>
<accession>A0AAV1R402</accession>
<evidence type="ECO:0000313" key="1">
    <source>
        <dbReference type="EMBL" id="CAK7327697.1"/>
    </source>
</evidence>
<organism evidence="1 2">
    <name type="scientific">Dovyalis caffra</name>
    <dbReference type="NCBI Taxonomy" id="77055"/>
    <lineage>
        <taxon>Eukaryota</taxon>
        <taxon>Viridiplantae</taxon>
        <taxon>Streptophyta</taxon>
        <taxon>Embryophyta</taxon>
        <taxon>Tracheophyta</taxon>
        <taxon>Spermatophyta</taxon>
        <taxon>Magnoliopsida</taxon>
        <taxon>eudicotyledons</taxon>
        <taxon>Gunneridae</taxon>
        <taxon>Pentapetalae</taxon>
        <taxon>rosids</taxon>
        <taxon>fabids</taxon>
        <taxon>Malpighiales</taxon>
        <taxon>Salicaceae</taxon>
        <taxon>Flacourtieae</taxon>
        <taxon>Dovyalis</taxon>
    </lineage>
</organism>
<comment type="caution">
    <text evidence="1">The sequence shown here is derived from an EMBL/GenBank/DDBJ whole genome shotgun (WGS) entry which is preliminary data.</text>
</comment>
<gene>
    <name evidence="1" type="ORF">DCAF_LOCUS5413</name>
</gene>
<reference evidence="1 2" key="1">
    <citation type="submission" date="2024-01" db="EMBL/GenBank/DDBJ databases">
        <authorList>
            <person name="Waweru B."/>
        </authorList>
    </citation>
    <scope>NUCLEOTIDE SEQUENCE [LARGE SCALE GENOMIC DNA]</scope>
</reference>
<dbReference type="AlphaFoldDB" id="A0AAV1R402"/>
<evidence type="ECO:0000313" key="2">
    <source>
        <dbReference type="Proteomes" id="UP001314170"/>
    </source>
</evidence>
<proteinExistence type="predicted"/>
<dbReference type="Proteomes" id="UP001314170">
    <property type="component" value="Unassembled WGS sequence"/>
</dbReference>
<sequence>MENENKCERRPRPMRCSTRLRTIHCQQRVENSLPMAVQRPKTAAKYASRSVHATSILDSPTIVRHMGKRVRIYSFTIYFMTRVQVRVLTRAD</sequence>